<proteinExistence type="predicted"/>
<organism evidence="1">
    <name type="scientific">marine sediment metagenome</name>
    <dbReference type="NCBI Taxonomy" id="412755"/>
    <lineage>
        <taxon>unclassified sequences</taxon>
        <taxon>metagenomes</taxon>
        <taxon>ecological metagenomes</taxon>
    </lineage>
</organism>
<protein>
    <recommendedName>
        <fullName evidence="2">TRASH domain-containing protein</fullName>
    </recommendedName>
</protein>
<name>X0WUU2_9ZZZZ</name>
<accession>X0WUU2</accession>
<evidence type="ECO:0008006" key="2">
    <source>
        <dbReference type="Google" id="ProtNLM"/>
    </source>
</evidence>
<feature type="non-terminal residue" evidence="1">
    <location>
        <position position="1"/>
    </location>
</feature>
<dbReference type="AlphaFoldDB" id="X0WUU2"/>
<gene>
    <name evidence="1" type="ORF">S01H1_48171</name>
</gene>
<dbReference type="EMBL" id="BARS01030928">
    <property type="protein sequence ID" value="GAG26947.1"/>
    <property type="molecule type" value="Genomic_DNA"/>
</dbReference>
<reference evidence="1" key="1">
    <citation type="journal article" date="2014" name="Front. Microbiol.">
        <title>High frequency of phylogenetically diverse reductive dehalogenase-homologous genes in deep subseafloor sedimentary metagenomes.</title>
        <authorList>
            <person name="Kawai M."/>
            <person name="Futagami T."/>
            <person name="Toyoda A."/>
            <person name="Takaki Y."/>
            <person name="Nishi S."/>
            <person name="Hori S."/>
            <person name="Arai W."/>
            <person name="Tsubouchi T."/>
            <person name="Morono Y."/>
            <person name="Uchiyama I."/>
            <person name="Ito T."/>
            <person name="Fujiyama A."/>
            <person name="Inagaki F."/>
            <person name="Takami H."/>
        </authorList>
    </citation>
    <scope>NUCLEOTIDE SEQUENCE</scope>
    <source>
        <strain evidence="1">Expedition CK06-06</strain>
    </source>
</reference>
<comment type="caution">
    <text evidence="1">The sequence shown here is derived from an EMBL/GenBank/DDBJ whole genome shotgun (WGS) entry which is preliminary data.</text>
</comment>
<evidence type="ECO:0000313" key="1">
    <source>
        <dbReference type="EMBL" id="GAG26947.1"/>
    </source>
</evidence>
<sequence length="88" mass="9378">ACIPASDPVADSVPYYTTAPKLAEADEFDGKTDKVVSKCASCTLGMDGKSEHSLEVSSYKLHFCSEDCKTGFGKDTTKAILALKIPKD</sequence>